<proteinExistence type="predicted"/>
<evidence type="ECO:0008006" key="3">
    <source>
        <dbReference type="Google" id="ProtNLM"/>
    </source>
</evidence>
<organism evidence="1 2">
    <name type="scientific">Treponema vincentii F0403</name>
    <dbReference type="NCBI Taxonomy" id="1125702"/>
    <lineage>
        <taxon>Bacteria</taxon>
        <taxon>Pseudomonadati</taxon>
        <taxon>Spirochaetota</taxon>
        <taxon>Spirochaetia</taxon>
        <taxon>Spirochaetales</taxon>
        <taxon>Treponemataceae</taxon>
        <taxon>Treponema</taxon>
    </lineage>
</organism>
<dbReference type="AlphaFoldDB" id="S3MA63"/>
<protein>
    <recommendedName>
        <fullName evidence="3">DUF2281 domain-containing protein</fullName>
    </recommendedName>
</protein>
<dbReference type="EMBL" id="ATFC01000011">
    <property type="protein sequence ID" value="EPF45924.1"/>
    <property type="molecule type" value="Genomic_DNA"/>
</dbReference>
<comment type="caution">
    <text evidence="1">The sequence shown here is derived from an EMBL/GenBank/DDBJ whole genome shotgun (WGS) entry which is preliminary data.</text>
</comment>
<evidence type="ECO:0000313" key="1">
    <source>
        <dbReference type="EMBL" id="EPF45924.1"/>
    </source>
</evidence>
<gene>
    <name evidence="1" type="ORF">HMPREF1222_02213</name>
</gene>
<accession>S3MA63</accession>
<name>S3MA63_9SPIR</name>
<evidence type="ECO:0000313" key="2">
    <source>
        <dbReference type="Proteomes" id="UP000014605"/>
    </source>
</evidence>
<dbReference type="HOGENOM" id="CLU_2774736_0_0_12"/>
<reference evidence="1 2" key="1">
    <citation type="submission" date="2013-04" db="EMBL/GenBank/DDBJ databases">
        <title>The Genome Sequence of Treponema vincentii F0403.</title>
        <authorList>
            <consortium name="The Broad Institute Genomics Platform"/>
            <person name="Earl A."/>
            <person name="Ward D."/>
            <person name="Feldgarden M."/>
            <person name="Gevers D."/>
            <person name="Leonetti C."/>
            <person name="Izard J."/>
            <person name="Walker B."/>
            <person name="Young S."/>
            <person name="Zeng Q."/>
            <person name="Gargeya S."/>
            <person name="Fitzgerald M."/>
            <person name="Haas B."/>
            <person name="Abouelleil A."/>
            <person name="Allen A.W."/>
            <person name="Alvarado L."/>
            <person name="Arachchi H.M."/>
            <person name="Berlin A.M."/>
            <person name="Chapman S.B."/>
            <person name="Gainer-Dewar J."/>
            <person name="Goldberg J."/>
            <person name="Griggs A."/>
            <person name="Gujja S."/>
            <person name="Hansen M."/>
            <person name="Howarth C."/>
            <person name="Imamovic A."/>
            <person name="Ireland A."/>
            <person name="Larimer J."/>
            <person name="McCowan C."/>
            <person name="Murphy C."/>
            <person name="Pearson M."/>
            <person name="Poon T.W."/>
            <person name="Priest M."/>
            <person name="Roberts A."/>
            <person name="Saif S."/>
            <person name="Shea T."/>
            <person name="Sisk P."/>
            <person name="Sykes S."/>
            <person name="Wortman J."/>
            <person name="Nusbaum C."/>
            <person name="Birren B."/>
        </authorList>
    </citation>
    <scope>NUCLEOTIDE SEQUENCE [LARGE SCALE GENOMIC DNA]</scope>
    <source>
        <strain evidence="1 2">F0403</strain>
    </source>
</reference>
<keyword evidence="2" id="KW-1185">Reference proteome</keyword>
<dbReference type="Proteomes" id="UP000014605">
    <property type="component" value="Unassembled WGS sequence"/>
</dbReference>
<sequence>MSYDAMVEQIKTVPQECLVDIENYIQFVLYRYNLNSRTEKNKNLSKYFGSVKFNKDALVFQQEIRNEWN</sequence>
<dbReference type="PATRIC" id="fig|1125702.3.peg.2286"/>